<keyword evidence="4 7" id="KW-0812">Transmembrane</keyword>
<accession>A0A6L8W398</accession>
<evidence type="ECO:0000256" key="4">
    <source>
        <dbReference type="ARBA" id="ARBA00022692"/>
    </source>
</evidence>
<comment type="caution">
    <text evidence="9">The sequence shown here is derived from an EMBL/GenBank/DDBJ whole genome shotgun (WGS) entry which is preliminary data.</text>
</comment>
<evidence type="ECO:0000256" key="2">
    <source>
        <dbReference type="ARBA" id="ARBA00022448"/>
    </source>
</evidence>
<proteinExistence type="inferred from homology"/>
<dbReference type="InterPro" id="IPR035906">
    <property type="entry name" value="MetI-like_sf"/>
</dbReference>
<evidence type="ECO:0000256" key="5">
    <source>
        <dbReference type="ARBA" id="ARBA00022989"/>
    </source>
</evidence>
<evidence type="ECO:0000256" key="7">
    <source>
        <dbReference type="RuleBase" id="RU363032"/>
    </source>
</evidence>
<comment type="subcellular location">
    <subcellularLocation>
        <location evidence="1 7">Cell membrane</location>
        <topology evidence="1 7">Multi-pass membrane protein</topology>
    </subcellularLocation>
</comment>
<keyword evidence="3" id="KW-1003">Cell membrane</keyword>
<keyword evidence="6 7" id="KW-0472">Membrane</keyword>
<dbReference type="AlphaFoldDB" id="A0A6L8W398"/>
<reference evidence="9 10" key="1">
    <citation type="submission" date="2019-12" db="EMBL/GenBank/DDBJ databases">
        <title>Snethiella sp. nov. sp. isolated from sea sand.</title>
        <authorList>
            <person name="Kim J."/>
            <person name="Jeong S.E."/>
            <person name="Jung H.S."/>
            <person name="Jeon C.O."/>
        </authorList>
    </citation>
    <scope>NUCLEOTIDE SEQUENCE [LARGE SCALE GENOMIC DNA]</scope>
    <source>
        <strain evidence="9 10">DP05</strain>
    </source>
</reference>
<dbReference type="InterPro" id="IPR000515">
    <property type="entry name" value="MetI-like"/>
</dbReference>
<evidence type="ECO:0000313" key="9">
    <source>
        <dbReference type="EMBL" id="MZR29169.1"/>
    </source>
</evidence>
<name>A0A6L8W398_9PROT</name>
<dbReference type="RefSeq" id="WP_161314751.1">
    <property type="nucleotide sequence ID" value="NZ_WTUW01000001.1"/>
</dbReference>
<sequence length="324" mass="35141">MTLLMLTRRLLHAFLLILAVLVLNFLLIHLVPGDLAEIIAGKTGGATEKIMTGIKKTDGLDEPVYVQLGLYLKKASQGDLGQSVFYNVPVLELVSGRAGPTILLVATALLFAIFMGTMLGVLASHNSNGILSGLVTVVSAIGYSVPVFWAGIMLIVLFAWVYPLFPISDMYDITKSGGFFGRAVDILYHLVLPALTLGFVYLAQYARLTRASMLEVLGSDYIRTARGKGASDIRIYRHHALRNAVLPVVTMTGIQFGSIISAAVLVETVFRWPGLGTLALESILVRDYPTVFGVLFFTSLLVISAKLITELVNWLVDPRVRTGG</sequence>
<dbReference type="Gene3D" id="1.10.3720.10">
    <property type="entry name" value="MetI-like"/>
    <property type="match status" value="1"/>
</dbReference>
<keyword evidence="5 7" id="KW-1133">Transmembrane helix</keyword>
<feature type="transmembrane region" description="Helical" evidence="7">
    <location>
        <begin position="134"/>
        <end position="162"/>
    </location>
</feature>
<evidence type="ECO:0000313" key="10">
    <source>
        <dbReference type="Proteomes" id="UP000476030"/>
    </source>
</evidence>
<feature type="domain" description="ABC transmembrane type-1" evidence="8">
    <location>
        <begin position="98"/>
        <end position="313"/>
    </location>
</feature>
<dbReference type="Proteomes" id="UP000476030">
    <property type="component" value="Unassembled WGS sequence"/>
</dbReference>
<evidence type="ECO:0000256" key="6">
    <source>
        <dbReference type="ARBA" id="ARBA00023136"/>
    </source>
</evidence>
<feature type="transmembrane region" description="Helical" evidence="7">
    <location>
        <begin position="244"/>
        <end position="270"/>
    </location>
</feature>
<dbReference type="PANTHER" id="PTHR43163:SF6">
    <property type="entry name" value="DIPEPTIDE TRANSPORT SYSTEM PERMEASE PROTEIN DPPB-RELATED"/>
    <property type="match status" value="1"/>
</dbReference>
<feature type="transmembrane region" description="Helical" evidence="7">
    <location>
        <begin position="186"/>
        <end position="203"/>
    </location>
</feature>
<dbReference type="EMBL" id="WTUW01000001">
    <property type="protein sequence ID" value="MZR29169.1"/>
    <property type="molecule type" value="Genomic_DNA"/>
</dbReference>
<dbReference type="PANTHER" id="PTHR43163">
    <property type="entry name" value="DIPEPTIDE TRANSPORT SYSTEM PERMEASE PROTEIN DPPB-RELATED"/>
    <property type="match status" value="1"/>
</dbReference>
<evidence type="ECO:0000259" key="8">
    <source>
        <dbReference type="PROSITE" id="PS50928"/>
    </source>
</evidence>
<dbReference type="GO" id="GO:0055085">
    <property type="term" value="P:transmembrane transport"/>
    <property type="evidence" value="ECO:0007669"/>
    <property type="project" value="InterPro"/>
</dbReference>
<keyword evidence="10" id="KW-1185">Reference proteome</keyword>
<dbReference type="PROSITE" id="PS50928">
    <property type="entry name" value="ABC_TM1"/>
    <property type="match status" value="1"/>
</dbReference>
<dbReference type="GO" id="GO:0005886">
    <property type="term" value="C:plasma membrane"/>
    <property type="evidence" value="ECO:0007669"/>
    <property type="project" value="UniProtKB-SubCell"/>
</dbReference>
<feature type="transmembrane region" description="Helical" evidence="7">
    <location>
        <begin position="290"/>
        <end position="309"/>
    </location>
</feature>
<organism evidence="9 10">
    <name type="scientific">Sneathiella litorea</name>
    <dbReference type="NCBI Taxonomy" id="2606216"/>
    <lineage>
        <taxon>Bacteria</taxon>
        <taxon>Pseudomonadati</taxon>
        <taxon>Pseudomonadota</taxon>
        <taxon>Alphaproteobacteria</taxon>
        <taxon>Sneathiellales</taxon>
        <taxon>Sneathiellaceae</taxon>
        <taxon>Sneathiella</taxon>
    </lineage>
</organism>
<feature type="transmembrane region" description="Helical" evidence="7">
    <location>
        <begin position="101"/>
        <end position="122"/>
    </location>
</feature>
<evidence type="ECO:0000256" key="1">
    <source>
        <dbReference type="ARBA" id="ARBA00004651"/>
    </source>
</evidence>
<dbReference type="Pfam" id="PF00528">
    <property type="entry name" value="BPD_transp_1"/>
    <property type="match status" value="1"/>
</dbReference>
<dbReference type="SUPFAM" id="SSF161098">
    <property type="entry name" value="MetI-like"/>
    <property type="match status" value="1"/>
</dbReference>
<dbReference type="InterPro" id="IPR045621">
    <property type="entry name" value="BPD_transp_1_N"/>
</dbReference>
<keyword evidence="2 7" id="KW-0813">Transport</keyword>
<gene>
    <name evidence="9" type="ORF">GQE98_00835</name>
</gene>
<dbReference type="CDD" id="cd06261">
    <property type="entry name" value="TM_PBP2"/>
    <property type="match status" value="1"/>
</dbReference>
<dbReference type="Pfam" id="PF19300">
    <property type="entry name" value="BPD_transp_1_N"/>
    <property type="match status" value="1"/>
</dbReference>
<evidence type="ECO:0000256" key="3">
    <source>
        <dbReference type="ARBA" id="ARBA00022475"/>
    </source>
</evidence>
<protein>
    <submittedName>
        <fullName evidence="9">ABC transporter permease subunit</fullName>
    </submittedName>
</protein>
<comment type="similarity">
    <text evidence="7">Belongs to the binding-protein-dependent transport system permease family.</text>
</comment>